<dbReference type="RefSeq" id="WP_043063838.1">
    <property type="nucleotide sequence ID" value="NZ_BJOA01000082.1"/>
</dbReference>
<dbReference type="InterPro" id="IPR000843">
    <property type="entry name" value="HTH_LacI"/>
</dbReference>
<dbReference type="InterPro" id="IPR001761">
    <property type="entry name" value="Peripla_BP/Lac1_sug-bd_dom"/>
</dbReference>
<dbReference type="SUPFAM" id="SSF53822">
    <property type="entry name" value="Periplasmic binding protein-like I"/>
    <property type="match status" value="1"/>
</dbReference>
<dbReference type="PROSITE" id="PS50932">
    <property type="entry name" value="HTH_LACI_2"/>
    <property type="match status" value="1"/>
</dbReference>
<accession>A0A0D1WK65</accession>
<dbReference type="PANTHER" id="PTHR30146">
    <property type="entry name" value="LACI-RELATED TRANSCRIPTIONAL REPRESSOR"/>
    <property type="match status" value="1"/>
</dbReference>
<dbReference type="Proteomes" id="UP000182836">
    <property type="component" value="Unassembled WGS sequence"/>
</dbReference>
<dbReference type="Gene3D" id="1.10.260.40">
    <property type="entry name" value="lambda repressor-like DNA-binding domains"/>
    <property type="match status" value="1"/>
</dbReference>
<evidence type="ECO:0000256" key="1">
    <source>
        <dbReference type="ARBA" id="ARBA00022491"/>
    </source>
</evidence>
<evidence type="ECO:0000256" key="3">
    <source>
        <dbReference type="ARBA" id="ARBA00023125"/>
    </source>
</evidence>
<proteinExistence type="predicted"/>
<evidence type="ECO:0000259" key="5">
    <source>
        <dbReference type="PROSITE" id="PS50932"/>
    </source>
</evidence>
<sequence length="328" mass="36410">MATIRDVSKLAGVSVATVSRVLNRSGYVHEETERKVLKAIKTLNYTPNFVARSLSNKRTSTIGLMVPDITNPFFPELARAVEDVMQLYGYTTILGNSDESAQKEKQYIAALKQRYIDGFILASTALTADEVHTFDMPVVVLDRAILSDKVPMVTSKNREGARKATELLLAQGCRKIAHLRGPVQLMNADERCRGYLDVAEREEWFHSGLIVPGNYDMKRATEATLTLLKEYPDIDGIFAGNDTMAIGAMRAAQTLGISIPENLAIIGFDGIAMGEIVYPELTTVAQPIYDMGALAARMLIKMIERQPLDSLYYELDVQLIERGTTRRV</sequence>
<evidence type="ECO:0000256" key="4">
    <source>
        <dbReference type="ARBA" id="ARBA00023163"/>
    </source>
</evidence>
<dbReference type="PANTHER" id="PTHR30146:SF95">
    <property type="entry name" value="RIBOSE OPERON REPRESSOR"/>
    <property type="match status" value="1"/>
</dbReference>
<dbReference type="EMBL" id="LGUG01000002">
    <property type="protein sequence ID" value="KON99280.1"/>
    <property type="molecule type" value="Genomic_DNA"/>
</dbReference>
<evidence type="ECO:0000313" key="8">
    <source>
        <dbReference type="Proteomes" id="UP000037269"/>
    </source>
</evidence>
<dbReference type="Proteomes" id="UP000037269">
    <property type="component" value="Unassembled WGS sequence"/>
</dbReference>
<protein>
    <submittedName>
        <fullName evidence="6">Ribose operon repressor</fullName>
    </submittedName>
    <submittedName>
        <fullName evidence="7">Transcriptional regulator, LacI family</fullName>
    </submittedName>
</protein>
<dbReference type="Pfam" id="PF00356">
    <property type="entry name" value="LacI"/>
    <property type="match status" value="1"/>
</dbReference>
<keyword evidence="2" id="KW-0805">Transcription regulation</keyword>
<dbReference type="SMART" id="SM00354">
    <property type="entry name" value="HTH_LACI"/>
    <property type="match status" value="1"/>
</dbReference>
<dbReference type="CDD" id="cd01392">
    <property type="entry name" value="HTH_LacI"/>
    <property type="match status" value="1"/>
</dbReference>
<dbReference type="InterPro" id="IPR010982">
    <property type="entry name" value="Lambda_DNA-bd_dom_sf"/>
</dbReference>
<keyword evidence="1" id="KW-0678">Repressor</keyword>
<keyword evidence="8" id="KW-1185">Reference proteome</keyword>
<reference evidence="6 8" key="1">
    <citation type="submission" date="2015-07" db="EMBL/GenBank/DDBJ databases">
        <title>Fjat-14205 dsm 2895.</title>
        <authorList>
            <person name="Liu B."/>
            <person name="Wang J."/>
            <person name="Zhu Y."/>
            <person name="Liu G."/>
            <person name="Chen Q."/>
            <person name="Chen Z."/>
            <person name="Lan J."/>
            <person name="Che J."/>
            <person name="Ge C."/>
            <person name="Shi H."/>
            <person name="Pan Z."/>
            <person name="Liu X."/>
        </authorList>
    </citation>
    <scope>NUCLEOTIDE SEQUENCE [LARGE SCALE GENOMIC DNA]</scope>
    <source>
        <strain evidence="6 8">DSM 2895</strain>
    </source>
</reference>
<feature type="domain" description="HTH lacI-type" evidence="5">
    <location>
        <begin position="2"/>
        <end position="56"/>
    </location>
</feature>
<dbReference type="Pfam" id="PF00532">
    <property type="entry name" value="Peripla_BP_1"/>
    <property type="match status" value="1"/>
</dbReference>
<dbReference type="InterPro" id="IPR028082">
    <property type="entry name" value="Peripla_BP_I"/>
</dbReference>
<dbReference type="AlphaFoldDB" id="A0A0D1WK65"/>
<reference evidence="7 9" key="2">
    <citation type="submission" date="2016-10" db="EMBL/GenBank/DDBJ databases">
        <authorList>
            <person name="de Groot N.N."/>
        </authorList>
    </citation>
    <scope>NUCLEOTIDE SEQUENCE [LARGE SCALE GENOMIC DNA]</scope>
    <source>
        <strain evidence="7 9">DSM 2895</strain>
    </source>
</reference>
<dbReference type="CDD" id="cd06291">
    <property type="entry name" value="PBP1_Qymf-like"/>
    <property type="match status" value="1"/>
</dbReference>
<dbReference type="PRINTS" id="PR00036">
    <property type="entry name" value="HTHLACI"/>
</dbReference>
<name>A0A0D1WK65_ANEMI</name>
<evidence type="ECO:0000313" key="9">
    <source>
        <dbReference type="Proteomes" id="UP000182836"/>
    </source>
</evidence>
<dbReference type="PATRIC" id="fig|47500.8.peg.1238"/>
<dbReference type="Gene3D" id="3.40.50.2300">
    <property type="match status" value="2"/>
</dbReference>
<keyword evidence="4" id="KW-0804">Transcription</keyword>
<dbReference type="STRING" id="47500.AF333_00650"/>
<organism evidence="6 8">
    <name type="scientific">Aneurinibacillus migulanus</name>
    <name type="common">Bacillus migulanus</name>
    <dbReference type="NCBI Taxonomy" id="47500"/>
    <lineage>
        <taxon>Bacteria</taxon>
        <taxon>Bacillati</taxon>
        <taxon>Bacillota</taxon>
        <taxon>Bacilli</taxon>
        <taxon>Bacillales</taxon>
        <taxon>Paenibacillaceae</taxon>
        <taxon>Aneurinibacillus group</taxon>
        <taxon>Aneurinibacillus</taxon>
    </lineage>
</organism>
<dbReference type="OrthoDB" id="9796186at2"/>
<dbReference type="GeneID" id="42303725"/>
<keyword evidence="3" id="KW-0238">DNA-binding</keyword>
<evidence type="ECO:0000313" key="7">
    <source>
        <dbReference type="EMBL" id="SDI57408.1"/>
    </source>
</evidence>
<evidence type="ECO:0000256" key="2">
    <source>
        <dbReference type="ARBA" id="ARBA00023015"/>
    </source>
</evidence>
<dbReference type="EMBL" id="FNED01000005">
    <property type="protein sequence ID" value="SDI57408.1"/>
    <property type="molecule type" value="Genomic_DNA"/>
</dbReference>
<dbReference type="GO" id="GO:0003700">
    <property type="term" value="F:DNA-binding transcription factor activity"/>
    <property type="evidence" value="ECO:0007669"/>
    <property type="project" value="TreeGrafter"/>
</dbReference>
<dbReference type="SUPFAM" id="SSF47413">
    <property type="entry name" value="lambda repressor-like DNA-binding domains"/>
    <property type="match status" value="1"/>
</dbReference>
<evidence type="ECO:0000313" key="6">
    <source>
        <dbReference type="EMBL" id="KON99280.1"/>
    </source>
</evidence>
<dbReference type="GO" id="GO:0000976">
    <property type="term" value="F:transcription cis-regulatory region binding"/>
    <property type="evidence" value="ECO:0007669"/>
    <property type="project" value="TreeGrafter"/>
</dbReference>
<gene>
    <name evidence="6" type="ORF">AF333_00650</name>
    <name evidence="7" type="ORF">SAMN04487909_105155</name>
</gene>